<feature type="compositionally biased region" description="Low complexity" evidence="1">
    <location>
        <begin position="399"/>
        <end position="413"/>
    </location>
</feature>
<feature type="compositionally biased region" description="Basic and acidic residues" evidence="1">
    <location>
        <begin position="188"/>
        <end position="206"/>
    </location>
</feature>
<evidence type="ECO:0000313" key="2">
    <source>
        <dbReference type="EMBL" id="CAJ1945637.1"/>
    </source>
</evidence>
<gene>
    <name evidence="2" type="ORF">CYCCA115_LOCUS9781</name>
</gene>
<keyword evidence="3" id="KW-1185">Reference proteome</keyword>
<feature type="compositionally biased region" description="Basic and acidic residues" evidence="1">
    <location>
        <begin position="157"/>
        <end position="179"/>
    </location>
</feature>
<accession>A0AAD2CYC1</accession>
<proteinExistence type="predicted"/>
<protein>
    <submittedName>
        <fullName evidence="2">Uncharacterized protein</fullName>
    </submittedName>
</protein>
<sequence>MMFPQAQSHGNVLTFTPPGFKQSLNVKFPDSRLPVCEKCKKNFKTRDMCRVRNGHTAAPWTTAFICMTLDDSCTDAHGKYVDKPFTVRMVPWQPYCVKEPFDPKTPVCAGCKRTNRTRSFCRERHRHRQLPWCTVYCVLSAVDTVDANTIVAAPSRPVEESSKSENDKDSPVKEDESKEASSPANGETESKSDSTKEGDENTKPAEKGSSGEGDDIHQIPDSRTFLAKVSCKSISIHWLELAESDGTDVGVIPNMHQHVDPNAYAMGPGGPGMPMPPDPNHPPYYHHPNMYAQQHPHSLKNQQQYFFPMQRHPSPYATSWPPHHYQQHPHILHGQQLASPPGAPPPPPPPQGEGSSPPLVTAGEAAAQQLKRNREDDRGQSPMHHPPPGHPHGPPPGPHGQQQQWMLYQQMYQSALPPMSHASAYPPQIGRHMPPPEGGPPMMHPPDNPYNRPQSPPNGKEHEADPKRQRLG</sequence>
<feature type="region of interest" description="Disordered" evidence="1">
    <location>
        <begin position="153"/>
        <end position="219"/>
    </location>
</feature>
<feature type="compositionally biased region" description="Pro residues" evidence="1">
    <location>
        <begin position="433"/>
        <end position="448"/>
    </location>
</feature>
<name>A0AAD2CYC1_9STRA</name>
<comment type="caution">
    <text evidence="2">The sequence shown here is derived from an EMBL/GenBank/DDBJ whole genome shotgun (WGS) entry which is preliminary data.</text>
</comment>
<organism evidence="2 3">
    <name type="scientific">Cylindrotheca closterium</name>
    <dbReference type="NCBI Taxonomy" id="2856"/>
    <lineage>
        <taxon>Eukaryota</taxon>
        <taxon>Sar</taxon>
        <taxon>Stramenopiles</taxon>
        <taxon>Ochrophyta</taxon>
        <taxon>Bacillariophyta</taxon>
        <taxon>Bacillariophyceae</taxon>
        <taxon>Bacillariophycidae</taxon>
        <taxon>Bacillariales</taxon>
        <taxon>Bacillariaceae</taxon>
        <taxon>Cylindrotheca</taxon>
    </lineage>
</organism>
<dbReference type="EMBL" id="CAKOGP040001446">
    <property type="protein sequence ID" value="CAJ1945637.1"/>
    <property type="molecule type" value="Genomic_DNA"/>
</dbReference>
<feature type="region of interest" description="Disordered" evidence="1">
    <location>
        <begin position="332"/>
        <end position="472"/>
    </location>
</feature>
<dbReference type="AlphaFoldDB" id="A0AAD2CYC1"/>
<evidence type="ECO:0000313" key="3">
    <source>
        <dbReference type="Proteomes" id="UP001295423"/>
    </source>
</evidence>
<reference evidence="2" key="1">
    <citation type="submission" date="2023-08" db="EMBL/GenBank/DDBJ databases">
        <authorList>
            <person name="Audoor S."/>
            <person name="Bilcke G."/>
        </authorList>
    </citation>
    <scope>NUCLEOTIDE SEQUENCE</scope>
</reference>
<feature type="compositionally biased region" description="Pro residues" evidence="1">
    <location>
        <begin position="384"/>
        <end position="398"/>
    </location>
</feature>
<feature type="compositionally biased region" description="Basic and acidic residues" evidence="1">
    <location>
        <begin position="459"/>
        <end position="472"/>
    </location>
</feature>
<feature type="compositionally biased region" description="Pro residues" evidence="1">
    <location>
        <begin position="341"/>
        <end position="351"/>
    </location>
</feature>
<evidence type="ECO:0000256" key="1">
    <source>
        <dbReference type="SAM" id="MobiDB-lite"/>
    </source>
</evidence>
<dbReference type="Proteomes" id="UP001295423">
    <property type="component" value="Unassembled WGS sequence"/>
</dbReference>